<dbReference type="InterPro" id="IPR022171">
    <property type="entry name" value="PPE_C"/>
</dbReference>
<dbReference type="GO" id="GO:0052572">
    <property type="term" value="P:response to host immune response"/>
    <property type="evidence" value="ECO:0007669"/>
    <property type="project" value="TreeGrafter"/>
</dbReference>
<proteinExistence type="inferred from homology"/>
<reference evidence="4" key="1">
    <citation type="submission" date="2019-05" db="EMBL/GenBank/DDBJ databases">
        <authorList>
            <person name="Naeem R."/>
            <person name="Antony C."/>
            <person name="Guan Q."/>
        </authorList>
    </citation>
    <scope>NUCLEOTIDE SEQUENCE</scope>
    <source>
        <strain evidence="4">2</strain>
    </source>
</reference>
<evidence type="ECO:0000259" key="3">
    <source>
        <dbReference type="Pfam" id="PF12484"/>
    </source>
</evidence>
<protein>
    <submittedName>
        <fullName evidence="4">Putative PPE family protein PPE29</fullName>
    </submittedName>
</protein>
<dbReference type="EMBL" id="LR589065">
    <property type="protein sequence ID" value="VTO95280.1"/>
    <property type="molecule type" value="Genomic_DNA"/>
</dbReference>
<evidence type="ECO:0000256" key="1">
    <source>
        <dbReference type="ARBA" id="ARBA00010652"/>
    </source>
</evidence>
<organism evidence="4">
    <name type="scientific">Mycobacterium riyadhense</name>
    <dbReference type="NCBI Taxonomy" id="486698"/>
    <lineage>
        <taxon>Bacteria</taxon>
        <taxon>Bacillati</taxon>
        <taxon>Actinomycetota</taxon>
        <taxon>Actinomycetes</taxon>
        <taxon>Mycobacteriales</taxon>
        <taxon>Mycobacteriaceae</taxon>
        <taxon>Mycobacterium</taxon>
    </lineage>
</organism>
<comment type="similarity">
    <text evidence="1">Belongs to the mycobacterial PPE family.</text>
</comment>
<dbReference type="Pfam" id="PF00823">
    <property type="entry name" value="PPE"/>
    <property type="match status" value="1"/>
</dbReference>
<name>A0A653EEI7_9MYCO</name>
<evidence type="ECO:0000259" key="2">
    <source>
        <dbReference type="Pfam" id="PF00823"/>
    </source>
</evidence>
<sequence>MLTDYGALPPEVNSGRLYTGPGAASMLAAATAWDELASDLAVAATGYGLVLAELTSSGWIGPAAAAMTTAITPFVTWLGRTAAQAEHAARQAWAAAAAYETAFTLTVPPPVIAANRVLLTSLIATNFFGQNTPAIAVAEAAYAEMWAQDAAAMYGYATSSAIASELAPFSAPATSTNPAGLAGQATAVADAAATSAGSNGVTDSGLLSASAVPQALLQGWWSLASLSSIWSWLLAQLSNISPAERTALVRLLGGLPYLTLGMGQSIVAMTQTLIPGSPAAGGGDAGSSVADSWGPAFGASLAQLAGAGTGRAVAPGVARPLAHPLDPNPVSATLGNANSVGALSTPPRWTSSMTATHPTDTEAALTSIATPGNGGAVNGLLRGMRLTGAGRHAGDSYVHRYGFRYSVMAHPPSAG</sequence>
<dbReference type="Pfam" id="PF12484">
    <property type="entry name" value="PPE-SVP"/>
    <property type="match status" value="1"/>
</dbReference>
<accession>A0A653EEI7</accession>
<evidence type="ECO:0000313" key="4">
    <source>
        <dbReference type="EMBL" id="VTO95280.1"/>
    </source>
</evidence>
<feature type="domain" description="PPE family C-terminal" evidence="3">
    <location>
        <begin position="331"/>
        <end position="411"/>
    </location>
</feature>
<dbReference type="FunFam" id="1.20.1260.20:FF:000001">
    <property type="entry name" value="PPE family protein PPE41"/>
    <property type="match status" value="1"/>
</dbReference>
<dbReference type="AlphaFoldDB" id="A0A653EEI7"/>
<gene>
    <name evidence="4" type="ORF">BIN_B_00758</name>
</gene>
<feature type="domain" description="PPE" evidence="2">
    <location>
        <begin position="4"/>
        <end position="166"/>
    </location>
</feature>
<dbReference type="PANTHER" id="PTHR46766:SF1">
    <property type="entry name" value="GLUTAMINE-RICH PROTEIN 2"/>
    <property type="match status" value="1"/>
</dbReference>
<dbReference type="SUPFAM" id="SSF140459">
    <property type="entry name" value="PE/PPE dimer-like"/>
    <property type="match status" value="1"/>
</dbReference>
<dbReference type="InterPro" id="IPR000030">
    <property type="entry name" value="PPE_dom"/>
</dbReference>
<dbReference type="RefSeq" id="WP_204802952.1">
    <property type="nucleotide sequence ID" value="NZ_CAJMWM010000001.1"/>
</dbReference>
<dbReference type="PANTHER" id="PTHR46766">
    <property type="entry name" value="GLUTAMINE-RICH PROTEIN 2"/>
    <property type="match status" value="1"/>
</dbReference>
<dbReference type="InterPro" id="IPR038332">
    <property type="entry name" value="PPE_sf"/>
</dbReference>
<dbReference type="Gene3D" id="1.20.1260.20">
    <property type="entry name" value="PPE superfamily"/>
    <property type="match status" value="1"/>
</dbReference>